<gene>
    <name evidence="1" type="ORF">NOV72_03288</name>
</gene>
<organism evidence="1 2">
    <name type="scientific">Caballeronia novacaledonica</name>
    <dbReference type="NCBI Taxonomy" id="1544861"/>
    <lineage>
        <taxon>Bacteria</taxon>
        <taxon>Pseudomonadati</taxon>
        <taxon>Pseudomonadota</taxon>
        <taxon>Betaproteobacteria</taxon>
        <taxon>Burkholderiales</taxon>
        <taxon>Burkholderiaceae</taxon>
        <taxon>Caballeronia</taxon>
    </lineage>
</organism>
<keyword evidence="2" id="KW-1185">Reference proteome</keyword>
<dbReference type="Proteomes" id="UP000238169">
    <property type="component" value="Unassembled WGS sequence"/>
</dbReference>
<dbReference type="AlphaFoldDB" id="A0A2U3I7H4"/>
<protein>
    <submittedName>
        <fullName evidence="1">Uncharacterized protein</fullName>
    </submittedName>
</protein>
<name>A0A2U3I7H4_9BURK</name>
<evidence type="ECO:0000313" key="1">
    <source>
        <dbReference type="EMBL" id="SPB16088.1"/>
    </source>
</evidence>
<evidence type="ECO:0000313" key="2">
    <source>
        <dbReference type="Proteomes" id="UP000238169"/>
    </source>
</evidence>
<sequence>MCTDYSPACTCYRDAREYQREQTRQAVGSRIEHAVLALLDNPAALVASALAVRLADLIRAQLDDGERVSDLLVTHHGGAFFWLEGDGAQHHARFDDAVNAAPIRLVA</sequence>
<reference evidence="2" key="1">
    <citation type="submission" date="2018-01" db="EMBL/GenBank/DDBJ databases">
        <authorList>
            <person name="Peeters C."/>
        </authorList>
    </citation>
    <scope>NUCLEOTIDE SEQUENCE [LARGE SCALE GENOMIC DNA]</scope>
</reference>
<proteinExistence type="predicted"/>
<dbReference type="RefSeq" id="WP_146150012.1">
    <property type="nucleotide sequence ID" value="NZ_OGTP01000010.1"/>
</dbReference>
<dbReference type="OrthoDB" id="9861800at2"/>
<accession>A0A2U3I7H4</accession>
<dbReference type="EMBL" id="OGTP01000010">
    <property type="protein sequence ID" value="SPB16088.1"/>
    <property type="molecule type" value="Genomic_DNA"/>
</dbReference>